<accession>A0A7W8JSQ8</accession>
<feature type="domain" description="Aminoglycoside phosphotransferase" evidence="1">
    <location>
        <begin position="33"/>
        <end position="259"/>
    </location>
</feature>
<gene>
    <name evidence="2" type="ORF">HNQ08_001544</name>
</gene>
<name>A0A7W8JSQ8_9DEIO</name>
<keyword evidence="2" id="KW-0808">Transferase</keyword>
<comment type="caution">
    <text evidence="2">The sequence shown here is derived from an EMBL/GenBank/DDBJ whole genome shotgun (WGS) entry which is preliminary data.</text>
</comment>
<dbReference type="RefSeq" id="WP_184129377.1">
    <property type="nucleotide sequence ID" value="NZ_JACHFL010000003.1"/>
</dbReference>
<keyword evidence="3" id="KW-1185">Reference proteome</keyword>
<evidence type="ECO:0000259" key="1">
    <source>
        <dbReference type="Pfam" id="PF01636"/>
    </source>
</evidence>
<dbReference type="Gene3D" id="3.90.1200.10">
    <property type="match status" value="1"/>
</dbReference>
<protein>
    <submittedName>
        <fullName evidence="2">Aminoglycoside 2''-phosphotransferase</fullName>
        <ecNumber evidence="2">2.7.1.-</ecNumber>
    </submittedName>
</protein>
<dbReference type="EMBL" id="JACHFL010000003">
    <property type="protein sequence ID" value="MBB5362449.1"/>
    <property type="molecule type" value="Genomic_DNA"/>
</dbReference>
<dbReference type="GO" id="GO:0016740">
    <property type="term" value="F:transferase activity"/>
    <property type="evidence" value="ECO:0007669"/>
    <property type="project" value="UniProtKB-KW"/>
</dbReference>
<dbReference type="PANTHER" id="PTHR21310:SF15">
    <property type="entry name" value="AMINOGLYCOSIDE PHOSPHOTRANSFERASE DOMAIN-CONTAINING PROTEIN"/>
    <property type="match status" value="1"/>
</dbReference>
<evidence type="ECO:0000313" key="3">
    <source>
        <dbReference type="Proteomes" id="UP000552709"/>
    </source>
</evidence>
<dbReference type="AlphaFoldDB" id="A0A7W8JSQ8"/>
<dbReference type="InterPro" id="IPR002575">
    <property type="entry name" value="Aminoglycoside_PTrfase"/>
</dbReference>
<evidence type="ECO:0000313" key="2">
    <source>
        <dbReference type="EMBL" id="MBB5362449.1"/>
    </source>
</evidence>
<dbReference type="SUPFAM" id="SSF56112">
    <property type="entry name" value="Protein kinase-like (PK-like)"/>
    <property type="match status" value="1"/>
</dbReference>
<proteinExistence type="predicted"/>
<sequence length="309" mass="34473">MITHAPERALQACLPDLPTPQLMPAGQGDYCQAWSVHTTPLRVLLLARHNHASHCLERVARVMPHLAGTLTLRAPQVECHGRLEGRAFVLYEAVPGTPLGYLNPQERGEVDAATLARDLATFFRELHAFDPALARRSGVPETAYAFSMRDDHMLHGAAPDLYRQDLAEYRTGGADEDLTAFLEAELEGHLRLLRSDDAPPALLHGEVSVDHVLVDEGRAVGVIDFNGMTLGRPARDLLYLHETFGLDWTCDLLTAYSALDVKATLTELGFLRVWHTLLRLLWAREHGLPDLAARRQHELLALMTRRRTD</sequence>
<dbReference type="InterPro" id="IPR051678">
    <property type="entry name" value="AGP_Transferase"/>
</dbReference>
<dbReference type="PANTHER" id="PTHR21310">
    <property type="entry name" value="AMINOGLYCOSIDE PHOSPHOTRANSFERASE-RELATED-RELATED"/>
    <property type="match status" value="1"/>
</dbReference>
<dbReference type="Gene3D" id="3.30.200.20">
    <property type="entry name" value="Phosphorylase Kinase, domain 1"/>
    <property type="match status" value="1"/>
</dbReference>
<reference evidence="2 3" key="1">
    <citation type="submission" date="2020-08" db="EMBL/GenBank/DDBJ databases">
        <title>Genomic Encyclopedia of Type Strains, Phase IV (KMG-IV): sequencing the most valuable type-strain genomes for metagenomic binning, comparative biology and taxonomic classification.</title>
        <authorList>
            <person name="Goeker M."/>
        </authorList>
    </citation>
    <scope>NUCLEOTIDE SEQUENCE [LARGE SCALE GENOMIC DNA]</scope>
    <source>
        <strain evidence="2 3">DSM 27939</strain>
    </source>
</reference>
<organism evidence="2 3">
    <name type="scientific">Deinococcus humi</name>
    <dbReference type="NCBI Taxonomy" id="662880"/>
    <lineage>
        <taxon>Bacteria</taxon>
        <taxon>Thermotogati</taxon>
        <taxon>Deinococcota</taxon>
        <taxon>Deinococci</taxon>
        <taxon>Deinococcales</taxon>
        <taxon>Deinococcaceae</taxon>
        <taxon>Deinococcus</taxon>
    </lineage>
</organism>
<dbReference type="Pfam" id="PF01636">
    <property type="entry name" value="APH"/>
    <property type="match status" value="1"/>
</dbReference>
<dbReference type="EC" id="2.7.1.-" evidence="2"/>
<dbReference type="InterPro" id="IPR011009">
    <property type="entry name" value="Kinase-like_dom_sf"/>
</dbReference>
<dbReference type="Proteomes" id="UP000552709">
    <property type="component" value="Unassembled WGS sequence"/>
</dbReference>